<organism evidence="9 10">
    <name type="scientific">Pyxidicoccus fallax</name>
    <dbReference type="NCBI Taxonomy" id="394095"/>
    <lineage>
        <taxon>Bacteria</taxon>
        <taxon>Pseudomonadati</taxon>
        <taxon>Myxococcota</taxon>
        <taxon>Myxococcia</taxon>
        <taxon>Myxococcales</taxon>
        <taxon>Cystobacterineae</taxon>
        <taxon>Myxococcaceae</taxon>
        <taxon>Pyxidicoccus</taxon>
    </lineage>
</organism>
<dbReference type="PANTHER" id="PTHR43289:SF6">
    <property type="entry name" value="SERINE_THREONINE-PROTEIN KINASE NEKL-3"/>
    <property type="match status" value="1"/>
</dbReference>
<dbReference type="PANTHER" id="PTHR43289">
    <property type="entry name" value="MITOGEN-ACTIVATED PROTEIN KINASE KINASE KINASE 20-RELATED"/>
    <property type="match status" value="1"/>
</dbReference>
<dbReference type="InterPro" id="IPR041664">
    <property type="entry name" value="AAA_16"/>
</dbReference>
<evidence type="ECO:0000313" key="9">
    <source>
        <dbReference type="EMBL" id="NMO14427.1"/>
    </source>
</evidence>
<dbReference type="InterPro" id="IPR011990">
    <property type="entry name" value="TPR-like_helical_dom_sf"/>
</dbReference>
<dbReference type="SUPFAM" id="SSF52540">
    <property type="entry name" value="P-loop containing nucleoside triphosphate hydrolases"/>
    <property type="match status" value="1"/>
</dbReference>
<dbReference type="PROSITE" id="PS50011">
    <property type="entry name" value="PROTEIN_KINASE_DOM"/>
    <property type="match status" value="1"/>
</dbReference>
<dbReference type="SUPFAM" id="SSF48452">
    <property type="entry name" value="TPR-like"/>
    <property type="match status" value="1"/>
</dbReference>
<evidence type="ECO:0000259" key="8">
    <source>
        <dbReference type="PROSITE" id="PS50011"/>
    </source>
</evidence>
<name>A0A848L7C4_9BACT</name>
<evidence type="ECO:0000256" key="1">
    <source>
        <dbReference type="ARBA" id="ARBA00022679"/>
    </source>
</evidence>
<evidence type="ECO:0000256" key="5">
    <source>
        <dbReference type="PROSITE-ProRule" id="PRU00339"/>
    </source>
</evidence>
<dbReference type="InterPro" id="IPR017441">
    <property type="entry name" value="Protein_kinase_ATP_BS"/>
</dbReference>
<feature type="binding site" evidence="6">
    <location>
        <position position="66"/>
    </location>
    <ligand>
        <name>ATP</name>
        <dbReference type="ChEBI" id="CHEBI:30616"/>
    </ligand>
</feature>
<dbReference type="Pfam" id="PF00069">
    <property type="entry name" value="Pkinase"/>
    <property type="match status" value="1"/>
</dbReference>
<evidence type="ECO:0000256" key="2">
    <source>
        <dbReference type="ARBA" id="ARBA00022741"/>
    </source>
</evidence>
<evidence type="ECO:0000256" key="6">
    <source>
        <dbReference type="PROSITE-ProRule" id="PRU10141"/>
    </source>
</evidence>
<dbReference type="InterPro" id="IPR000719">
    <property type="entry name" value="Prot_kinase_dom"/>
</dbReference>
<dbReference type="CDD" id="cd14014">
    <property type="entry name" value="STKc_PknB_like"/>
    <property type="match status" value="1"/>
</dbReference>
<sequence>MRCPTCHRRVAERCPLHPSAEPRSAVAPARAPDVPGFAVVDPLGRGGFGRVFSARREADGREVALKVLEPLASERLEREVEALRRVGPPAAPRLLGETRAVTGEPVVVMERIDGLTLARRLAELPGPGALPWSEAAPLMRCLAEAVGHVHAAAVVHRDLKPENVMLAGARLVLLDFGLARLGAVDDAEAPAPTLTRTGQRLGTHEYMAPEQCRDARALDARADLYSLGVVFFELLCGRPPFVGDTAAVLQGHVSRRPPSLRELAPGPVPARVEALVQRLLAKDPEERFPSAAALLDALVEVPDTEVASPVVAARAGPPGAETRGPREVALLGVKTSMEVPAMLARLSASGAELARVEAGLAIFAFPQASGVEAGLRAALRAAEVLGPVLPSGSVRVIHCAPLRVRERGGRLTVGGAALERPEKWWPAPESAEALAPTQDGLRSPGPGDVPLQADDVTKAPASAESRARSASPAPVPASTAPPRSPASGSSVSPAGASASVESPALTPEARAYLGETPTGRTPAPEVVLPTIDALLGREAELSWLREGLARARDSGAPTLRTLLGQEGHGKTRLLTTWHRELRSTPGVSALFVEALPDEGSASESGLRNLITTLFSLPPSTPPDEAVRKLLVSVGDAPTVHPAARRQLIARELAFRLWRLAADRPLVLLVDDAHTLDPTALDALELATLAGVSAPLCVVLAGRHRLLGLRPYLGERARDSALHELPPLDEGAARELLRQLLRPVDLIAEGVVRELVDRCGGSPLRLLETARVLRAAGAIRARADGGAYLAADALHALASDGSRPDELLAERRLAALPSGLRSVLQVAALLGDEVRLEELSATLAHLDGSDALDLSLDPGVALERLARAGTLEPRGPRRWRFEHATLREAFAALLPPARKRHICAAALKALPHAASVRRARLAEGAGDIAQAHALHRMLAESARRAHRLLEAERHYSAALELLPRGDDTVRLDLLSGRGRVRYRLQRIDDALADLRAARALAESHGDAVREADLLLEEATALDWQDDSEGSTALLEQALGRLGDTVPPELAARHALARARVVVRGGDIPGAVPPLERALELARAGGDAESEAIALSMLGAMLAWTGRLDEAARRFDEAISLCEATGDTLHLGVALNNRMVLRVQHRDVAGARADLERAVSLGRELGNVQIERTSAFNLALLLGYQGRAAEALPLARRAGVLSQRFFPGSMAQDALLVARLCCELGDMAEAARQLTWLEEPSTQARLPPGDQLMLSVVRRVVGEARGSLPYDPKDWAGLVETARQQATPDERLEVLVWAARAARVAGDTATVRARAREVDETAHEAPLWTERVRALEAEGP</sequence>
<dbReference type="EMBL" id="JABBJJ010000018">
    <property type="protein sequence ID" value="NMO14427.1"/>
    <property type="molecule type" value="Genomic_DNA"/>
</dbReference>
<feature type="region of interest" description="Disordered" evidence="7">
    <location>
        <begin position="423"/>
        <end position="503"/>
    </location>
</feature>
<dbReference type="PROSITE" id="PS00107">
    <property type="entry name" value="PROTEIN_KINASE_ATP"/>
    <property type="match status" value="1"/>
</dbReference>
<gene>
    <name evidence="9" type="ORF">HG543_06090</name>
</gene>
<dbReference type="Gene3D" id="1.25.40.10">
    <property type="entry name" value="Tetratricopeptide repeat domain"/>
    <property type="match status" value="2"/>
</dbReference>
<comment type="caution">
    <text evidence="9">The sequence shown here is derived from an EMBL/GenBank/DDBJ whole genome shotgun (WGS) entry which is preliminary data.</text>
</comment>
<dbReference type="PROSITE" id="PS00108">
    <property type="entry name" value="PROTEIN_KINASE_ST"/>
    <property type="match status" value="1"/>
</dbReference>
<dbReference type="InterPro" id="IPR027417">
    <property type="entry name" value="P-loop_NTPase"/>
</dbReference>
<protein>
    <submittedName>
        <fullName evidence="9">Protein kinase</fullName>
    </submittedName>
</protein>
<feature type="compositionally biased region" description="Low complexity" evidence="7">
    <location>
        <begin position="459"/>
        <end position="503"/>
    </location>
</feature>
<dbReference type="SMART" id="SM00220">
    <property type="entry name" value="S_TKc"/>
    <property type="match status" value="1"/>
</dbReference>
<dbReference type="InterPro" id="IPR011009">
    <property type="entry name" value="Kinase-like_dom_sf"/>
</dbReference>
<dbReference type="RefSeq" id="WP_169343724.1">
    <property type="nucleotide sequence ID" value="NZ_JABBJJ010000018.1"/>
</dbReference>
<dbReference type="GO" id="GO:0005524">
    <property type="term" value="F:ATP binding"/>
    <property type="evidence" value="ECO:0007669"/>
    <property type="project" value="UniProtKB-UniRule"/>
</dbReference>
<feature type="domain" description="Protein kinase" evidence="8">
    <location>
        <begin position="37"/>
        <end position="299"/>
    </location>
</feature>
<dbReference type="Proteomes" id="UP000518300">
    <property type="component" value="Unassembled WGS sequence"/>
</dbReference>
<evidence type="ECO:0000256" key="7">
    <source>
        <dbReference type="SAM" id="MobiDB-lite"/>
    </source>
</evidence>
<evidence type="ECO:0000256" key="3">
    <source>
        <dbReference type="ARBA" id="ARBA00022777"/>
    </source>
</evidence>
<dbReference type="InterPro" id="IPR019734">
    <property type="entry name" value="TPR_rpt"/>
</dbReference>
<keyword evidence="3 9" id="KW-0418">Kinase</keyword>
<keyword evidence="10" id="KW-1185">Reference proteome</keyword>
<keyword evidence="2 6" id="KW-0547">Nucleotide-binding</keyword>
<dbReference type="InterPro" id="IPR008271">
    <property type="entry name" value="Ser/Thr_kinase_AS"/>
</dbReference>
<keyword evidence="4 6" id="KW-0067">ATP-binding</keyword>
<reference evidence="9 10" key="1">
    <citation type="submission" date="2020-04" db="EMBL/GenBank/DDBJ databases">
        <title>Draft genome of Pyxidicoccus fallax type strain.</title>
        <authorList>
            <person name="Whitworth D.E."/>
        </authorList>
    </citation>
    <scope>NUCLEOTIDE SEQUENCE [LARGE SCALE GENOMIC DNA]</scope>
    <source>
        <strain evidence="9 10">DSM 14698</strain>
    </source>
</reference>
<accession>A0A848L7C4</accession>
<evidence type="ECO:0000313" key="10">
    <source>
        <dbReference type="Proteomes" id="UP000518300"/>
    </source>
</evidence>
<dbReference type="Pfam" id="PF13191">
    <property type="entry name" value="AAA_16"/>
    <property type="match status" value="1"/>
</dbReference>
<dbReference type="PROSITE" id="PS50005">
    <property type="entry name" value="TPR"/>
    <property type="match status" value="1"/>
</dbReference>
<feature type="repeat" description="TPR" evidence="5">
    <location>
        <begin position="1090"/>
        <end position="1123"/>
    </location>
</feature>
<keyword evidence="5" id="KW-0802">TPR repeat</keyword>
<keyword evidence="1" id="KW-0808">Transferase</keyword>
<dbReference type="Gene3D" id="1.10.510.10">
    <property type="entry name" value="Transferase(Phosphotransferase) domain 1"/>
    <property type="match status" value="1"/>
</dbReference>
<evidence type="ECO:0000256" key="4">
    <source>
        <dbReference type="ARBA" id="ARBA00022840"/>
    </source>
</evidence>
<dbReference type="GO" id="GO:0004674">
    <property type="term" value="F:protein serine/threonine kinase activity"/>
    <property type="evidence" value="ECO:0007669"/>
    <property type="project" value="TreeGrafter"/>
</dbReference>
<dbReference type="SMART" id="SM00028">
    <property type="entry name" value="TPR"/>
    <property type="match status" value="4"/>
</dbReference>
<dbReference type="SUPFAM" id="SSF56112">
    <property type="entry name" value="Protein kinase-like (PK-like)"/>
    <property type="match status" value="1"/>
</dbReference>
<proteinExistence type="predicted"/>